<dbReference type="Pfam" id="PF07678">
    <property type="entry name" value="TED_complement"/>
    <property type="match status" value="1"/>
</dbReference>
<dbReference type="Gene3D" id="2.60.40.1930">
    <property type="match status" value="2"/>
</dbReference>
<feature type="domain" description="NTR" evidence="6">
    <location>
        <begin position="1431"/>
        <end position="1578"/>
    </location>
</feature>
<evidence type="ECO:0000313" key="8">
    <source>
        <dbReference type="Proteomes" id="UP001174136"/>
    </source>
</evidence>
<dbReference type="Pfam" id="PF00207">
    <property type="entry name" value="A2M"/>
    <property type="match status" value="1"/>
</dbReference>
<evidence type="ECO:0000259" key="6">
    <source>
        <dbReference type="PROSITE" id="PS50189"/>
    </source>
</evidence>
<dbReference type="Gene3D" id="2.60.120.1540">
    <property type="match status" value="1"/>
</dbReference>
<dbReference type="CDD" id="cd02896">
    <property type="entry name" value="complement_C3_C4_C5"/>
    <property type="match status" value="1"/>
</dbReference>
<dbReference type="SMART" id="SM00104">
    <property type="entry name" value="ANATO"/>
    <property type="match status" value="1"/>
</dbReference>
<dbReference type="InterPro" id="IPR008993">
    <property type="entry name" value="TIMP-like_OB-fold"/>
</dbReference>
<organism evidence="7 8">
    <name type="scientific">Merluccius polli</name>
    <name type="common">Benguela hake</name>
    <name type="synonym">Merluccius cadenati</name>
    <dbReference type="NCBI Taxonomy" id="89951"/>
    <lineage>
        <taxon>Eukaryota</taxon>
        <taxon>Metazoa</taxon>
        <taxon>Chordata</taxon>
        <taxon>Craniata</taxon>
        <taxon>Vertebrata</taxon>
        <taxon>Euteleostomi</taxon>
        <taxon>Actinopterygii</taxon>
        <taxon>Neopterygii</taxon>
        <taxon>Teleostei</taxon>
        <taxon>Neoteleostei</taxon>
        <taxon>Acanthomorphata</taxon>
        <taxon>Zeiogadaria</taxon>
        <taxon>Gadariae</taxon>
        <taxon>Gadiformes</taxon>
        <taxon>Gadoidei</taxon>
        <taxon>Merlucciidae</taxon>
        <taxon>Merluccius</taxon>
    </lineage>
</organism>
<dbReference type="InterPro" id="IPR036595">
    <property type="entry name" value="A-macroglobulin_rcpt-bd_sf"/>
</dbReference>
<dbReference type="InterPro" id="IPR050473">
    <property type="entry name" value="A2M/Complement_sys"/>
</dbReference>
<dbReference type="Pfam" id="PF07677">
    <property type="entry name" value="A2M_recep"/>
    <property type="match status" value="1"/>
</dbReference>
<dbReference type="InterPro" id="IPR011625">
    <property type="entry name" value="A2M_N_BRD"/>
</dbReference>
<dbReference type="InterPro" id="IPR001134">
    <property type="entry name" value="Netrin_domain"/>
</dbReference>
<sequence length="1580" mass="177519">MVLPEESVSLVLGVYSGIYQLPEIVSVGVWKVVATFDNNKKQNFSTEFEVQEYVLPSFEVKITTERNYFYVDDDELTIDIEATYLFGKEVRGTAYVVFGFIDKNKETNNKHSFQGSIQHVVVANGKAKATLKRDHILKTTLSGNVNHIDNIEQLVKNFIYVAVTVLTESGSEMVETEKQDIQIVKTPYTIHLKNTPKYFKPTMFFEVVIYVENPDGSPANDVPLLVDPGNIDGMIKNGFARVAVNPISNANNQHLVIKVKTNDPQVSVDRQASATMTALAYMSSIKSYLHIGVGSPDVMLGDPLKITFNLNAPVSTRDLTYLIQSRGQLVKYGHFKTALSTIAHTLHVTKEMMPSFRIIAYYRDRGEVISDSVWVDVTDTCMGSLKLEPAKNTHSGPRQTFRYKITGDPGATVGLVAVDKGVYTLNNKHRLTQSKAVWDIVEKADTGCTPGGGHNNMKVFYDAGLLFQSNIIATADRLVSEYKDPLQRQCCLDGMTGIPLSYGCARRSTYISDGKACFDAFLKCCEEIDKLQTESKSETLYLARSEERNLVFRDSGQITTRTEFPESWLWLKYKLPLCPDGTTNCKTTSLEKSTVLKDSITTWHLTGISLSPTHGICVNDKLEIIVQKDFFIDLRLPYSAVRGEQIEIKAILHNYLLDEIIVQVYLMEEPDVCSSASKRNEYTQTVRIAKESTHSVPFIIIPMKHGKYPIVVKASVANRQIDDGVSRELLVVVKGPVVQTFKNVIDVTYIQPNTPRRTQIYVTGGSAMNLLVEKVLSGSSMGSLIKQPSGCGEQNMIGMTLPVIAATYLDKTKQWDKVGFSKRDEALLHIKTGYRNELAFRKADGSFAVFNDRPGQTWLTGYVAKVFAMAKALTDIDSDSTVICGAIKWVIRNSQMTDGHFKEIGKAIHGEMMGDVHGLDTDASMTAFSLIAMQETRPVCADIVTLLPGSIRQAVDYLERQLPTLKNPYAVAMVSYALANENKLNKEILKRFASPDGTHWPVPRGYCFTLEATAYALLALVKAKEFEDAAPVVRWLNTQRTGGGFQSTQSTIMVYQAIAEYWVNAKEQQYEMDVAIHVKGRSPLDPTRVSNDNAFQTRSSKINDINQEVSVTATGSGEATVSVVSWYYALPRKSQTSACEKFELNVELIPEKDAGMTILDIGLLTGYTPDLEDLNILSKGRDKTISKYELGGVFTDRGSLIIYLPKVSHEQREEVAFRIRQNITVGVLQPAAVSVYEYYNHRNLQHALGRFAAECQAVGMRVSTSKSEAMVLCRKMVGSELLPQVKEFKYLGTLFPSEGKMEREMDRRIGAASAVMRALYQTVVVKRKLSRKAKLSIYQSIYVPTLTYGHQLWVVTESTRSRIQAAEMSFLRRVAGLSFRDRVFSKYQISLFVFLAEKPCVKFYHPVREHGQLIKLCDRESAVCKCAEEECSMQKKGEIKNNERNEKACDAEAKIDYVYKVKLESYDDEKITDYYMMRIQQVIKDGSSDINPEAKLRRFIGYSHCREALGLREKKDYLIMGTLEITQNTGVDDYQYILGEKTWIEYWPTDLECQTETEYGPTCEGMEALMFMFQNRGCRA</sequence>
<dbReference type="Gene3D" id="2.60.40.1940">
    <property type="match status" value="1"/>
</dbReference>
<feature type="domain" description="Anaphylatoxin-like" evidence="5">
    <location>
        <begin position="490"/>
        <end position="525"/>
    </location>
</feature>
<protein>
    <submittedName>
        <fullName evidence="7">Complement C3</fullName>
    </submittedName>
</protein>
<comment type="caution">
    <text evidence="7">The sequence shown here is derived from an EMBL/GenBank/DDBJ whole genome shotgun (WGS) entry which is preliminary data.</text>
</comment>
<evidence type="ECO:0000256" key="4">
    <source>
        <dbReference type="ARBA" id="ARBA00023157"/>
    </source>
</evidence>
<dbReference type="PROSITE" id="PS01178">
    <property type="entry name" value="ANAPHYLATOXIN_2"/>
    <property type="match status" value="1"/>
</dbReference>
<dbReference type="CDD" id="cd00017">
    <property type="entry name" value="ANATO"/>
    <property type="match status" value="1"/>
</dbReference>
<keyword evidence="3" id="KW-0882">Thioester bond</keyword>
<keyword evidence="8" id="KW-1185">Reference proteome</keyword>
<dbReference type="Pfam" id="PF07703">
    <property type="entry name" value="A2M_BRD"/>
    <property type="match status" value="1"/>
</dbReference>
<evidence type="ECO:0000256" key="3">
    <source>
        <dbReference type="ARBA" id="ARBA00022966"/>
    </source>
</evidence>
<dbReference type="Gene3D" id="2.60.40.10">
    <property type="entry name" value="Immunoglobulins"/>
    <property type="match status" value="2"/>
</dbReference>
<dbReference type="Gene3D" id="1.20.50.70">
    <property type="match status" value="1"/>
</dbReference>
<dbReference type="InterPro" id="IPR011626">
    <property type="entry name" value="Alpha-macroglobulin_TED"/>
</dbReference>
<dbReference type="PANTHER" id="PTHR11412">
    <property type="entry name" value="MACROGLOBULIN / COMPLEMENT"/>
    <property type="match status" value="1"/>
</dbReference>
<dbReference type="PANTHER" id="PTHR11412:SF81">
    <property type="entry name" value="COMPLEMENT C3"/>
    <property type="match status" value="1"/>
</dbReference>
<dbReference type="InterPro" id="IPR001599">
    <property type="entry name" value="Macroglobln_a2"/>
</dbReference>
<dbReference type="PROSITE" id="PS50189">
    <property type="entry name" value="NTR"/>
    <property type="match status" value="1"/>
</dbReference>
<dbReference type="SMART" id="SM01361">
    <property type="entry name" value="A2M_recep"/>
    <property type="match status" value="1"/>
</dbReference>
<dbReference type="Gene3D" id="2.60.40.690">
    <property type="entry name" value="Alpha-macroglobulin, receptor-binding domain"/>
    <property type="match status" value="1"/>
</dbReference>
<dbReference type="InterPro" id="IPR047565">
    <property type="entry name" value="Alpha-macroglob_thiol-ester_cl"/>
</dbReference>
<dbReference type="FunFam" id="2.40.50.120:FF:000013">
    <property type="entry name" value="Complement C3"/>
    <property type="match status" value="1"/>
</dbReference>
<dbReference type="Proteomes" id="UP001174136">
    <property type="component" value="Unassembled WGS sequence"/>
</dbReference>
<dbReference type="Pfam" id="PF17791">
    <property type="entry name" value="MG3"/>
    <property type="match status" value="1"/>
</dbReference>
<dbReference type="InterPro" id="IPR009048">
    <property type="entry name" value="A-macroglobulin_rcpt-bd"/>
</dbReference>
<dbReference type="InterPro" id="IPR041555">
    <property type="entry name" value="MG3"/>
</dbReference>
<dbReference type="PROSITE" id="PS01177">
    <property type="entry name" value="ANAPHYLATOXIN_1"/>
    <property type="match status" value="1"/>
</dbReference>
<dbReference type="InterPro" id="IPR019742">
    <property type="entry name" value="MacrogloblnA2_CS"/>
</dbReference>
<keyword evidence="4" id="KW-1015">Disulfide bond</keyword>
<dbReference type="Gene3D" id="2.40.50.120">
    <property type="match status" value="1"/>
</dbReference>
<accession>A0AA47MBS5</accession>
<dbReference type="EMBL" id="JAOPHQ010004954">
    <property type="protein sequence ID" value="KAK0137162.1"/>
    <property type="molecule type" value="Genomic_DNA"/>
</dbReference>
<proteinExistence type="predicted"/>
<name>A0AA47MBS5_MERPO</name>
<dbReference type="SMART" id="SM01360">
    <property type="entry name" value="A2M"/>
    <property type="match status" value="1"/>
</dbReference>
<dbReference type="SUPFAM" id="SSF47686">
    <property type="entry name" value="Anaphylotoxins (complement system)"/>
    <property type="match status" value="1"/>
</dbReference>
<dbReference type="Gene3D" id="1.20.91.20">
    <property type="entry name" value="Anaphylotoxins (complement system)"/>
    <property type="match status" value="1"/>
</dbReference>
<dbReference type="Gene3D" id="1.50.10.20">
    <property type="match status" value="1"/>
</dbReference>
<dbReference type="GO" id="GO:0004866">
    <property type="term" value="F:endopeptidase inhibitor activity"/>
    <property type="evidence" value="ECO:0007669"/>
    <property type="project" value="InterPro"/>
</dbReference>
<dbReference type="SUPFAM" id="SSF49410">
    <property type="entry name" value="Alpha-macroglobulin receptor domain"/>
    <property type="match status" value="1"/>
</dbReference>
<dbReference type="SMART" id="SM01419">
    <property type="entry name" value="Thiol-ester_cl"/>
    <property type="match status" value="1"/>
</dbReference>
<evidence type="ECO:0000259" key="5">
    <source>
        <dbReference type="PROSITE" id="PS01178"/>
    </source>
</evidence>
<dbReference type="InterPro" id="IPR018081">
    <property type="entry name" value="Anaphylatoxin_comp_syst"/>
</dbReference>
<dbReference type="FunFam" id="2.60.40.10:FF:000155">
    <property type="entry name" value="complement C3 isoform X1"/>
    <property type="match status" value="1"/>
</dbReference>
<dbReference type="InterPro" id="IPR048848">
    <property type="entry name" value="C3_CUB2"/>
</dbReference>
<dbReference type="SUPFAM" id="SSF48239">
    <property type="entry name" value="Terpenoid cyclases/Protein prenyltransferases"/>
    <property type="match status" value="1"/>
</dbReference>
<dbReference type="InterPro" id="IPR040839">
    <property type="entry name" value="MG4"/>
</dbReference>
<dbReference type="SMART" id="SM00643">
    <property type="entry name" value="C345C"/>
    <property type="match status" value="1"/>
</dbReference>
<dbReference type="Pfam" id="PF17789">
    <property type="entry name" value="MG4"/>
    <property type="match status" value="1"/>
</dbReference>
<dbReference type="Pfam" id="PF01759">
    <property type="entry name" value="NTR"/>
    <property type="match status" value="1"/>
</dbReference>
<keyword evidence="2" id="KW-0964">Secreted</keyword>
<dbReference type="InterPro" id="IPR013783">
    <property type="entry name" value="Ig-like_fold"/>
</dbReference>
<comment type="subcellular location">
    <subcellularLocation>
        <location evidence="1">Secreted</location>
    </subcellularLocation>
</comment>
<dbReference type="InterPro" id="IPR000020">
    <property type="entry name" value="Anaphylatoxin/fibulin"/>
</dbReference>
<dbReference type="FunFam" id="2.60.40.1940:FF:000001">
    <property type="entry name" value="Complement component C3"/>
    <property type="match status" value="1"/>
</dbReference>
<dbReference type="InterPro" id="IPR018933">
    <property type="entry name" value="Netrin_module_non-TIMP"/>
</dbReference>
<dbReference type="Gene3D" id="2.20.130.20">
    <property type="match status" value="1"/>
</dbReference>
<dbReference type="Pfam" id="PF21308">
    <property type="entry name" value="C3_CUB2"/>
    <property type="match status" value="1"/>
</dbReference>
<dbReference type="SMART" id="SM01359">
    <property type="entry name" value="A2M_N_2"/>
    <property type="match status" value="1"/>
</dbReference>
<dbReference type="GO" id="GO:0005615">
    <property type="term" value="C:extracellular space"/>
    <property type="evidence" value="ECO:0007669"/>
    <property type="project" value="InterPro"/>
</dbReference>
<dbReference type="PROSITE" id="PS00477">
    <property type="entry name" value="ALPHA_2_MACROGLOBULIN"/>
    <property type="match status" value="1"/>
</dbReference>
<dbReference type="InterPro" id="IPR008930">
    <property type="entry name" value="Terpenoid_cyclase/PrenylTrfase"/>
</dbReference>
<evidence type="ECO:0000256" key="1">
    <source>
        <dbReference type="ARBA" id="ARBA00004613"/>
    </source>
</evidence>
<dbReference type="Pfam" id="PF01821">
    <property type="entry name" value="ANATO"/>
    <property type="match status" value="1"/>
</dbReference>
<dbReference type="Gene3D" id="6.20.50.160">
    <property type="match status" value="1"/>
</dbReference>
<dbReference type="SUPFAM" id="SSF50242">
    <property type="entry name" value="TIMP-like"/>
    <property type="match status" value="1"/>
</dbReference>
<evidence type="ECO:0000313" key="7">
    <source>
        <dbReference type="EMBL" id="KAK0137162.1"/>
    </source>
</evidence>
<reference evidence="7" key="1">
    <citation type="journal article" date="2023" name="Front. Mar. Sci.">
        <title>A new Merluccius polli reference genome to investigate the effects of global change in West African waters.</title>
        <authorList>
            <person name="Mateo J.L."/>
            <person name="Blanco-Fernandez C."/>
            <person name="Garcia-Vazquez E."/>
            <person name="Machado-Schiaffino G."/>
        </authorList>
    </citation>
    <scope>NUCLEOTIDE SEQUENCE</scope>
    <source>
        <strain evidence="7">C29</strain>
        <tissue evidence="7">Fin</tissue>
    </source>
</reference>
<gene>
    <name evidence="7" type="primary">c3_4</name>
    <name evidence="7" type="ORF">N1851_026645</name>
</gene>
<evidence type="ECO:0000256" key="2">
    <source>
        <dbReference type="ARBA" id="ARBA00022525"/>
    </source>
</evidence>